<dbReference type="PIRSF" id="PIRSF006066">
    <property type="entry name" value="HI0050"/>
    <property type="match status" value="1"/>
</dbReference>
<gene>
    <name evidence="9" type="primary">dctM2</name>
    <name evidence="9" type="ORF">RCA23_c06760</name>
</gene>
<keyword evidence="3 7" id="KW-0997">Cell inner membrane</keyword>
<comment type="subcellular location">
    <subcellularLocation>
        <location evidence="1 7">Cell inner membrane</location>
        <topology evidence="1 7">Multi-pass membrane protein</topology>
    </subcellularLocation>
</comment>
<evidence type="ECO:0000256" key="3">
    <source>
        <dbReference type="ARBA" id="ARBA00022519"/>
    </source>
</evidence>
<keyword evidence="5 7" id="KW-1133">Transmembrane helix</keyword>
<feature type="transmembrane region" description="Helical" evidence="7">
    <location>
        <begin position="242"/>
        <end position="261"/>
    </location>
</feature>
<evidence type="ECO:0000256" key="2">
    <source>
        <dbReference type="ARBA" id="ARBA00022475"/>
    </source>
</evidence>
<proteinExistence type="inferred from homology"/>
<feature type="transmembrane region" description="Helical" evidence="7">
    <location>
        <begin position="211"/>
        <end position="236"/>
    </location>
</feature>
<protein>
    <recommendedName>
        <fullName evidence="7">TRAP transporter large permease protein</fullName>
    </recommendedName>
</protein>
<evidence type="ECO:0000256" key="4">
    <source>
        <dbReference type="ARBA" id="ARBA00022692"/>
    </source>
</evidence>
<keyword evidence="6 7" id="KW-0472">Membrane</keyword>
<dbReference type="EMBL" id="CP003984">
    <property type="protein sequence ID" value="AII86234.1"/>
    <property type="molecule type" value="Genomic_DNA"/>
</dbReference>
<evidence type="ECO:0000256" key="6">
    <source>
        <dbReference type="ARBA" id="ARBA00023136"/>
    </source>
</evidence>
<keyword evidence="10" id="KW-1185">Reference proteome</keyword>
<dbReference type="RefSeq" id="WP_044049130.1">
    <property type="nucleotide sequence ID" value="NZ_CP003984.1"/>
</dbReference>
<evidence type="ECO:0000256" key="1">
    <source>
        <dbReference type="ARBA" id="ARBA00004429"/>
    </source>
</evidence>
<name>A0AAN0RHC1_9RHOB</name>
<comment type="function">
    <text evidence="7">Part of the tripartite ATP-independent periplasmic (TRAP) transport system.</text>
</comment>
<keyword evidence="4 7" id="KW-0812">Transmembrane</keyword>
<evidence type="ECO:0000313" key="10">
    <source>
        <dbReference type="Proteomes" id="UP000028680"/>
    </source>
</evidence>
<dbReference type="PANTHER" id="PTHR33362">
    <property type="entry name" value="SIALIC ACID TRAP TRANSPORTER PERMEASE PROTEIN SIAT-RELATED"/>
    <property type="match status" value="1"/>
</dbReference>
<comment type="subunit">
    <text evidence="7">The complex comprises the extracytoplasmic solute receptor protein and the two transmembrane proteins.</text>
</comment>
<dbReference type="Proteomes" id="UP000028680">
    <property type="component" value="Chromosome"/>
</dbReference>
<dbReference type="Pfam" id="PF06808">
    <property type="entry name" value="DctM"/>
    <property type="match status" value="1"/>
</dbReference>
<feature type="transmembrane region" description="Helical" evidence="7">
    <location>
        <begin position="273"/>
        <end position="295"/>
    </location>
</feature>
<accession>A0AAN0RHC1</accession>
<sequence length="430" mass="45613">MVILIAIILICVLLAIGVSVPLAFGGVLIVLAYTGGYDVSGFFATGHWKMNSVILLAIPLFIMAGDIMQRGKIAKPIVEIAELMFGHLRGGLSAASVVASAMFGAISGSGAATLTCIGSIIMPHLRKARYPAGISGALVISASPLGLLIPPSGAQLLYAWVGQLNVLECFLATVVPGLILMTLLIIVNFVILRKDTEILVTEVPDRFFRALAGKTAIATPAILMPLIILGGIYGGIMTPTEAAGVAVIYAIPVGFFVYRGLTLKTFYESMKHSAIMVGVVMVMIFTVLIASRFLIFEDIPSLAEDLIYSISDNPIMIFLMLNLVMLLIGMLMDDISGIILSASLLLPIAVGAGMDPIHFAAVLGVNLGMGNITPPTAPLLYLGSQVTGVPVRKLIWPTLIFIVFAWLPTLLITTFIPGIALWLPNMFFGS</sequence>
<comment type="similarity">
    <text evidence="7">Belongs to the TRAP transporter large permease family.</text>
</comment>
<keyword evidence="7" id="KW-0813">Transport</keyword>
<evidence type="ECO:0000256" key="5">
    <source>
        <dbReference type="ARBA" id="ARBA00022989"/>
    </source>
</evidence>
<comment type="caution">
    <text evidence="7">Lacks conserved residue(s) required for the propagation of feature annotation.</text>
</comment>
<dbReference type="PANTHER" id="PTHR33362:SF2">
    <property type="entry name" value="TRAP TRANSPORTER LARGE PERMEASE PROTEIN"/>
    <property type="match status" value="1"/>
</dbReference>
<evidence type="ECO:0000256" key="7">
    <source>
        <dbReference type="RuleBase" id="RU369079"/>
    </source>
</evidence>
<keyword evidence="2" id="KW-1003">Cell membrane</keyword>
<feature type="transmembrane region" description="Helical" evidence="7">
    <location>
        <begin position="170"/>
        <end position="191"/>
    </location>
</feature>
<reference evidence="9 10" key="1">
    <citation type="journal article" date="2014" name="ISME J.">
        <title>Adaptation of an abundant Roseobacter RCA organism to pelagic systems revealed by genomic and transcriptomic analyses.</title>
        <authorList>
            <person name="Voget S."/>
            <person name="Wemheuer B."/>
            <person name="Brinkhoff T."/>
            <person name="Vollmers J."/>
            <person name="Dietrich S."/>
            <person name="Giebel H.A."/>
            <person name="Beardsley C."/>
            <person name="Sardemann C."/>
            <person name="Bakenhus I."/>
            <person name="Billerbeck S."/>
            <person name="Daniel R."/>
            <person name="Simon M."/>
        </authorList>
    </citation>
    <scope>NUCLEOTIDE SEQUENCE [LARGE SCALE GENOMIC DNA]</scope>
    <source>
        <strain evidence="9 10">RCA23</strain>
    </source>
</reference>
<feature type="transmembrane region" description="Helical" evidence="7">
    <location>
        <begin position="48"/>
        <end position="67"/>
    </location>
</feature>
<dbReference type="InterPro" id="IPR010656">
    <property type="entry name" value="DctM"/>
</dbReference>
<feature type="domain" description="TRAP C4-dicarboxylate transport system permease DctM subunit" evidence="8">
    <location>
        <begin position="8"/>
        <end position="418"/>
    </location>
</feature>
<feature type="transmembrane region" description="Helical" evidence="7">
    <location>
        <begin position="394"/>
        <end position="423"/>
    </location>
</feature>
<dbReference type="AlphaFoldDB" id="A0AAN0RHC1"/>
<dbReference type="GO" id="GO:0022857">
    <property type="term" value="F:transmembrane transporter activity"/>
    <property type="evidence" value="ECO:0007669"/>
    <property type="project" value="UniProtKB-UniRule"/>
</dbReference>
<dbReference type="KEGG" id="ptp:RCA23_c06760"/>
<organism evidence="9 10">
    <name type="scientific">Planktomarina temperata RCA23</name>
    <dbReference type="NCBI Taxonomy" id="666509"/>
    <lineage>
        <taxon>Bacteria</taxon>
        <taxon>Pseudomonadati</taxon>
        <taxon>Pseudomonadota</taxon>
        <taxon>Alphaproteobacteria</taxon>
        <taxon>Rhodobacterales</taxon>
        <taxon>Paracoccaceae</taxon>
        <taxon>Planktomarina</taxon>
    </lineage>
</organism>
<dbReference type="NCBIfam" id="TIGR00786">
    <property type="entry name" value="dctM"/>
    <property type="match status" value="1"/>
</dbReference>
<evidence type="ECO:0000259" key="8">
    <source>
        <dbReference type="Pfam" id="PF06808"/>
    </source>
</evidence>
<dbReference type="InterPro" id="IPR004681">
    <property type="entry name" value="TRAP_DctM"/>
</dbReference>
<feature type="transmembrane region" description="Helical" evidence="7">
    <location>
        <begin position="130"/>
        <end position="150"/>
    </location>
</feature>
<evidence type="ECO:0000313" key="9">
    <source>
        <dbReference type="EMBL" id="AII86234.1"/>
    </source>
</evidence>
<dbReference type="GO" id="GO:0005886">
    <property type="term" value="C:plasma membrane"/>
    <property type="evidence" value="ECO:0007669"/>
    <property type="project" value="UniProtKB-SubCell"/>
</dbReference>
<feature type="transmembrane region" description="Helical" evidence="7">
    <location>
        <begin position="315"/>
        <end position="332"/>
    </location>
</feature>